<proteinExistence type="predicted"/>
<evidence type="ECO:0000313" key="14">
    <source>
        <dbReference type="Proteomes" id="UP000694865"/>
    </source>
</evidence>
<keyword evidence="6 10" id="KW-0040">ANK repeat</keyword>
<keyword evidence="14" id="KW-1185">Reference proteome</keyword>
<dbReference type="InterPro" id="IPR002153">
    <property type="entry name" value="TRPC_channel"/>
</dbReference>
<evidence type="ECO:0000256" key="11">
    <source>
        <dbReference type="SAM" id="MobiDB-lite"/>
    </source>
</evidence>
<gene>
    <name evidence="15" type="primary">LOC100378311</name>
</gene>
<evidence type="ECO:0000256" key="1">
    <source>
        <dbReference type="ARBA" id="ARBA00004141"/>
    </source>
</evidence>
<feature type="compositionally biased region" description="Polar residues" evidence="11">
    <location>
        <begin position="1"/>
        <end position="10"/>
    </location>
</feature>
<evidence type="ECO:0000256" key="4">
    <source>
        <dbReference type="ARBA" id="ARBA00022737"/>
    </source>
</evidence>
<dbReference type="Pfam" id="PF00520">
    <property type="entry name" value="Ion_trans"/>
    <property type="match status" value="1"/>
</dbReference>
<evidence type="ECO:0000256" key="10">
    <source>
        <dbReference type="PROSITE-ProRule" id="PRU00023"/>
    </source>
</evidence>
<keyword evidence="5 12" id="KW-1133">Transmembrane helix</keyword>
<feature type="transmembrane region" description="Helical" evidence="12">
    <location>
        <begin position="375"/>
        <end position="399"/>
    </location>
</feature>
<name>A0ABM0GNC6_SACKO</name>
<dbReference type="Gene3D" id="1.10.287.70">
    <property type="match status" value="1"/>
</dbReference>
<dbReference type="InterPro" id="IPR002110">
    <property type="entry name" value="Ankyrin_rpt"/>
</dbReference>
<sequence>MMELSSSTLELVTPPTRGDSPMMFPRNANYQNRGVASGLLNAAFTQRRSASVISGVSSIPLQLFSEGNRLTAKERMFMEAAEKGDNATIQKCLKHPDPVNVNVTNILGRSALQISVDNENIEIVELLLAQPNVKIGDALLYAIREGVYKMVEMMVNHPSISREMLGGEWSKMTKDPQEESSDYSPDISPVILAAHCNQFEILQLLLTRGATISTPHNVTCGCEHCTEKQHEDSLRHSLHRINTYKALASPAWISLTSSDPILTAFKLSWELEHLAMRENEFKDVYQQLSHQSKTYAVDLLEQCRSSEEVIAVLNRDNDSEDGFAEEDVMGGKITLIRLKLALKFEQKRFVAHAHTQQLLTSIWYEGLPGWRKHNAFVKLLICLAVILLLPLMALCYLLFPHTKIGQLLRTPFMKFMNHSISFGFFLLLLVLASTVRFEGTRPASPSDTWVDSPRGREPNFIEVLIALWVFGFIWGECKQLWEEGLKAYIRQWWNWLDFIMLSLYLCTISLRFTAWWLKKSGTYPSFTDGEVQRATWPGDDPTLISEGVFAVANVFSFFRIIYLFQANPYLGPLQISLGCMLIDIAKFLFIFFLVLLSFACGLNQLYWYYGSSSPVHSQDADCPSNSNPDAFLSLDRSMQTLFWALFGLVGTDVIKLPTQGHNYTEFVGEILFACYHVVAIIVLLNMLIAMMSKSYQEIEDHADREWKFARTKLWMSYFDEGSTLPPPFNLIISPKSMVCFFKAIQRIMCGSCEKTKSRPQRQSLEGTIKKTHLNSDGVIGPPLQENIKYQDVMKRLVSRYIHQQKAEQKQDGVNEDDLNEIKQDISSLRYELRADRKKEQMRGTSQIENVKHEIIGELRGISGAPENESTTIVGAPRRSLSTVNPPSFISQSFDKSELESLKDDLIHTIRSEIKEELQESLRRALNSAAQESSVNGLLPTSSDLYHTHLYTQL</sequence>
<feature type="transmembrane region" description="Helical" evidence="12">
    <location>
        <begin position="547"/>
        <end position="566"/>
    </location>
</feature>
<evidence type="ECO:0000256" key="8">
    <source>
        <dbReference type="ARBA" id="ARBA00023136"/>
    </source>
</evidence>
<accession>A0ABM0GNC6</accession>
<dbReference type="NCBIfam" id="TIGR00870">
    <property type="entry name" value="trp"/>
    <property type="match status" value="1"/>
</dbReference>
<dbReference type="SMART" id="SM00248">
    <property type="entry name" value="ANK"/>
    <property type="match status" value="3"/>
</dbReference>
<dbReference type="SMART" id="SM01420">
    <property type="entry name" value="TRP_2"/>
    <property type="match status" value="1"/>
</dbReference>
<evidence type="ECO:0000313" key="15">
    <source>
        <dbReference type="RefSeq" id="XP_002733765.1"/>
    </source>
</evidence>
<feature type="domain" description="Transient receptor ion channel" evidence="13">
    <location>
        <begin position="220"/>
        <end position="282"/>
    </location>
</feature>
<feature type="transmembrane region" description="Helical" evidence="12">
    <location>
        <begin position="587"/>
        <end position="609"/>
    </location>
</feature>
<dbReference type="RefSeq" id="XP_002733765.1">
    <property type="nucleotide sequence ID" value="XM_002733719.1"/>
</dbReference>
<keyword evidence="4" id="KW-0677">Repeat</keyword>
<feature type="repeat" description="ANK" evidence="10">
    <location>
        <begin position="185"/>
        <end position="217"/>
    </location>
</feature>
<dbReference type="PROSITE" id="PS50088">
    <property type="entry name" value="ANK_REPEAT"/>
    <property type="match status" value="1"/>
</dbReference>
<dbReference type="Pfam" id="PF12796">
    <property type="entry name" value="Ank_2"/>
    <property type="match status" value="1"/>
</dbReference>
<feature type="transmembrane region" description="Helical" evidence="12">
    <location>
        <begin position="670"/>
        <end position="691"/>
    </location>
</feature>
<evidence type="ECO:0000256" key="3">
    <source>
        <dbReference type="ARBA" id="ARBA00022692"/>
    </source>
</evidence>
<keyword evidence="9" id="KW-0407">Ion channel</keyword>
<comment type="subcellular location">
    <subcellularLocation>
        <location evidence="1">Membrane</location>
        <topology evidence="1">Multi-pass membrane protein</topology>
    </subcellularLocation>
</comment>
<dbReference type="Gene3D" id="1.25.40.20">
    <property type="entry name" value="Ankyrin repeat-containing domain"/>
    <property type="match status" value="1"/>
</dbReference>
<evidence type="ECO:0000256" key="2">
    <source>
        <dbReference type="ARBA" id="ARBA00022448"/>
    </source>
</evidence>
<dbReference type="PANTHER" id="PTHR10117">
    <property type="entry name" value="TRANSIENT RECEPTOR POTENTIAL CHANNEL"/>
    <property type="match status" value="1"/>
</dbReference>
<evidence type="ECO:0000256" key="7">
    <source>
        <dbReference type="ARBA" id="ARBA00023065"/>
    </source>
</evidence>
<dbReference type="InterPro" id="IPR036770">
    <property type="entry name" value="Ankyrin_rpt-contain_sf"/>
</dbReference>
<keyword evidence="7" id="KW-0406">Ion transport</keyword>
<feature type="region of interest" description="Disordered" evidence="11">
    <location>
        <begin position="1"/>
        <end position="22"/>
    </location>
</feature>
<feature type="transmembrane region" description="Helical" evidence="12">
    <location>
        <begin position="420"/>
        <end position="439"/>
    </location>
</feature>
<dbReference type="Proteomes" id="UP000694865">
    <property type="component" value="Unplaced"/>
</dbReference>
<dbReference type="InterPro" id="IPR005821">
    <property type="entry name" value="Ion_trans_dom"/>
</dbReference>
<keyword evidence="3 12" id="KW-0812">Transmembrane</keyword>
<reference evidence="15" key="1">
    <citation type="submission" date="2025-08" db="UniProtKB">
        <authorList>
            <consortium name="RefSeq"/>
        </authorList>
    </citation>
    <scope>IDENTIFICATION</scope>
    <source>
        <tissue evidence="15">Testes</tissue>
    </source>
</reference>
<protein>
    <submittedName>
        <fullName evidence="15">Transient-receptor-potential-like protein-like</fullName>
    </submittedName>
</protein>
<dbReference type="PRINTS" id="PR01097">
    <property type="entry name" value="TRNSRECEPTRP"/>
</dbReference>
<keyword evidence="2" id="KW-0813">Transport</keyword>
<feature type="transmembrane region" description="Helical" evidence="12">
    <location>
        <begin position="498"/>
        <end position="517"/>
    </location>
</feature>
<evidence type="ECO:0000256" key="6">
    <source>
        <dbReference type="ARBA" id="ARBA00023043"/>
    </source>
</evidence>
<evidence type="ECO:0000256" key="5">
    <source>
        <dbReference type="ARBA" id="ARBA00022989"/>
    </source>
</evidence>
<evidence type="ECO:0000256" key="12">
    <source>
        <dbReference type="SAM" id="Phobius"/>
    </source>
</evidence>
<organism evidence="14 15">
    <name type="scientific">Saccoglossus kowalevskii</name>
    <name type="common">Acorn worm</name>
    <dbReference type="NCBI Taxonomy" id="10224"/>
    <lineage>
        <taxon>Eukaryota</taxon>
        <taxon>Metazoa</taxon>
        <taxon>Hemichordata</taxon>
        <taxon>Enteropneusta</taxon>
        <taxon>Harrimaniidae</taxon>
        <taxon>Saccoglossus</taxon>
    </lineage>
</organism>
<keyword evidence="8 12" id="KW-0472">Membrane</keyword>
<dbReference type="SUPFAM" id="SSF48403">
    <property type="entry name" value="Ankyrin repeat"/>
    <property type="match status" value="1"/>
</dbReference>
<dbReference type="GeneID" id="100378311"/>
<dbReference type="PANTHER" id="PTHR10117:SF80">
    <property type="entry name" value="TRANSIENT-RECEPTOR-POTENTIAL-LIKE PROTEIN"/>
    <property type="match status" value="1"/>
</dbReference>
<dbReference type="InterPro" id="IPR013555">
    <property type="entry name" value="TRP_dom"/>
</dbReference>
<evidence type="ECO:0000259" key="13">
    <source>
        <dbReference type="SMART" id="SM01420"/>
    </source>
</evidence>
<evidence type="ECO:0000256" key="9">
    <source>
        <dbReference type="ARBA" id="ARBA00023303"/>
    </source>
</evidence>
<feature type="transmembrane region" description="Helical" evidence="12">
    <location>
        <begin position="459"/>
        <end position="477"/>
    </location>
</feature>
<dbReference type="Pfam" id="PF08344">
    <property type="entry name" value="TRP_2"/>
    <property type="match status" value="1"/>
</dbReference>